<dbReference type="EMBL" id="JACJIM010000005">
    <property type="protein sequence ID" value="MBA9064209.1"/>
    <property type="molecule type" value="Genomic_DNA"/>
</dbReference>
<organism evidence="1 2">
    <name type="scientific">Methylobacterium fujisawaense</name>
    <dbReference type="NCBI Taxonomy" id="107400"/>
    <lineage>
        <taxon>Bacteria</taxon>
        <taxon>Pseudomonadati</taxon>
        <taxon>Pseudomonadota</taxon>
        <taxon>Alphaproteobacteria</taxon>
        <taxon>Hyphomicrobiales</taxon>
        <taxon>Methylobacteriaceae</taxon>
        <taxon>Methylobacterium</taxon>
    </lineage>
</organism>
<accession>A0ABR6DFX4</accession>
<comment type="caution">
    <text evidence="1">The sequence shown here is derived from an EMBL/GenBank/DDBJ whole genome shotgun (WGS) entry which is preliminary data.</text>
</comment>
<protein>
    <submittedName>
        <fullName evidence="1">Uncharacterized protein</fullName>
    </submittedName>
</protein>
<reference evidence="1 2" key="1">
    <citation type="submission" date="2020-08" db="EMBL/GenBank/DDBJ databases">
        <title>Genomic Encyclopedia of Type Strains, Phase IV (KMG-IV): sequencing the most valuable type-strain genomes for metagenomic binning, comparative biology and taxonomic classification.</title>
        <authorList>
            <person name="Goeker M."/>
        </authorList>
    </citation>
    <scope>NUCLEOTIDE SEQUENCE [LARGE SCALE GENOMIC DNA]</scope>
    <source>
        <strain evidence="1 2">DSM 5686</strain>
    </source>
</reference>
<keyword evidence="2" id="KW-1185">Reference proteome</keyword>
<proteinExistence type="predicted"/>
<dbReference type="Proteomes" id="UP000565455">
    <property type="component" value="Unassembled WGS sequence"/>
</dbReference>
<sequence length="52" mass="6048">MPLRVEVKLRQRRGMNVAQARRSRRHVGETQDRAIALIRGHIHEANWIGLGH</sequence>
<name>A0ABR6DFX4_9HYPH</name>
<dbReference type="RefSeq" id="WP_182592533.1">
    <property type="nucleotide sequence ID" value="NZ_JACJIM010000005.1"/>
</dbReference>
<gene>
    <name evidence="1" type="ORF">GGQ91_003610</name>
</gene>
<evidence type="ECO:0000313" key="2">
    <source>
        <dbReference type="Proteomes" id="UP000565455"/>
    </source>
</evidence>
<dbReference type="GeneID" id="96605269"/>
<evidence type="ECO:0000313" key="1">
    <source>
        <dbReference type="EMBL" id="MBA9064209.1"/>
    </source>
</evidence>